<name>A0ABP9L6Q5_9NOCA</name>
<accession>A0ABP9L6Q5</accession>
<proteinExistence type="predicted"/>
<dbReference type="RefSeq" id="WP_345499862.1">
    <property type="nucleotide sequence ID" value="NZ_BAABJM010000010.1"/>
</dbReference>
<keyword evidence="1" id="KW-1133">Transmembrane helix</keyword>
<protein>
    <submittedName>
        <fullName evidence="2">Uncharacterized protein</fullName>
    </submittedName>
</protein>
<reference evidence="3" key="1">
    <citation type="journal article" date="2019" name="Int. J. Syst. Evol. Microbiol.">
        <title>The Global Catalogue of Microorganisms (GCM) 10K type strain sequencing project: providing services to taxonomists for standard genome sequencing and annotation.</title>
        <authorList>
            <consortium name="The Broad Institute Genomics Platform"/>
            <consortium name="The Broad Institute Genome Sequencing Center for Infectious Disease"/>
            <person name="Wu L."/>
            <person name="Ma J."/>
        </authorList>
    </citation>
    <scope>NUCLEOTIDE SEQUENCE [LARGE SCALE GENOMIC DNA]</scope>
    <source>
        <strain evidence="3">JCM 18298</strain>
    </source>
</reference>
<evidence type="ECO:0000256" key="1">
    <source>
        <dbReference type="SAM" id="Phobius"/>
    </source>
</evidence>
<gene>
    <name evidence="2" type="ORF">GCM10023318_60790</name>
</gene>
<organism evidence="2 3">
    <name type="scientific">Nocardia callitridis</name>
    <dbReference type="NCBI Taxonomy" id="648753"/>
    <lineage>
        <taxon>Bacteria</taxon>
        <taxon>Bacillati</taxon>
        <taxon>Actinomycetota</taxon>
        <taxon>Actinomycetes</taxon>
        <taxon>Mycobacteriales</taxon>
        <taxon>Nocardiaceae</taxon>
        <taxon>Nocardia</taxon>
    </lineage>
</organism>
<dbReference type="EMBL" id="BAABJM010000010">
    <property type="protein sequence ID" value="GAA5069448.1"/>
    <property type="molecule type" value="Genomic_DNA"/>
</dbReference>
<feature type="transmembrane region" description="Helical" evidence="1">
    <location>
        <begin position="43"/>
        <end position="64"/>
    </location>
</feature>
<keyword evidence="3" id="KW-1185">Reference proteome</keyword>
<keyword evidence="1" id="KW-0472">Membrane</keyword>
<evidence type="ECO:0000313" key="3">
    <source>
        <dbReference type="Proteomes" id="UP001500603"/>
    </source>
</evidence>
<keyword evidence="1" id="KW-0812">Transmembrane</keyword>
<feature type="transmembrane region" description="Helical" evidence="1">
    <location>
        <begin position="70"/>
        <end position="90"/>
    </location>
</feature>
<comment type="caution">
    <text evidence="2">The sequence shown here is derived from an EMBL/GenBank/DDBJ whole genome shotgun (WGS) entry which is preliminary data.</text>
</comment>
<sequence>MRILVLVLLAPMLWPFYIAYWCIKHPEQTKRTYRKVRELIRRYPKTSAGAAVIVCGVGGISDLVDGEFAAGTFGVVAASLFAAVLGWLLWKERAARSAEIAARADAQHDAVMQGDEWGIYGFRERPLV</sequence>
<dbReference type="Proteomes" id="UP001500603">
    <property type="component" value="Unassembled WGS sequence"/>
</dbReference>
<feature type="transmembrane region" description="Helical" evidence="1">
    <location>
        <begin position="6"/>
        <end position="23"/>
    </location>
</feature>
<evidence type="ECO:0000313" key="2">
    <source>
        <dbReference type="EMBL" id="GAA5069448.1"/>
    </source>
</evidence>